<evidence type="ECO:0000259" key="6">
    <source>
        <dbReference type="Pfam" id="PF14759"/>
    </source>
</evidence>
<dbReference type="Gene3D" id="3.30.390.30">
    <property type="match status" value="1"/>
</dbReference>
<gene>
    <name evidence="7" type="ORF">GCM10022288_05670</name>
</gene>
<evidence type="ECO:0000256" key="2">
    <source>
        <dbReference type="ARBA" id="ARBA00022630"/>
    </source>
</evidence>
<protein>
    <submittedName>
        <fullName evidence="7">FAD-dependent oxidoreductase</fullName>
    </submittedName>
</protein>
<dbReference type="PANTHER" id="PTHR43557">
    <property type="entry name" value="APOPTOSIS-INDUCING FACTOR 1"/>
    <property type="match status" value="1"/>
</dbReference>
<evidence type="ECO:0000313" key="7">
    <source>
        <dbReference type="EMBL" id="GAA4184661.1"/>
    </source>
</evidence>
<keyword evidence="4" id="KW-0560">Oxidoreductase</keyword>
<keyword evidence="8" id="KW-1185">Reference proteome</keyword>
<proteinExistence type="predicted"/>
<sequence length="414" mass="44423">MTTRRFVIIGGGLAAATAAETLRDEGYDGDVMVVGSERHLPYLRPPLSKDYLNDPAKEPAETYLHPWDWYHEHDVHVLTGTLAVELDLVDNQVILDETSSIDFEKALIATGAKPRPLKLPGGEASGVYYLRTLDDSEDLRDALREGGRKVVVLGTGWIGMETAAAARGYGNDVTVIGRAAVPLSGGIGPELGTIYGAIHRDRGVQFKLQREVRALRTSDAPGGPVVTGVETDNDGEVIPADIVIVGRGAVPNVEIAEDAGLDVKDGVLASAALVTSHPLVYAAGDVANPMNPTLDRRFRSEHWANAIGSGRAAAKSMLGQDVAYDDVPYFYSDQYDVGMEYAGYAPLAADTQPVFRGDVDGREFVAFWLVGGRLVAGMNVNVWDVSDDIQTLIRSGRTVDVGRLTDPNVPILEA</sequence>
<evidence type="ECO:0000256" key="4">
    <source>
        <dbReference type="ARBA" id="ARBA00023002"/>
    </source>
</evidence>
<feature type="domain" description="Reductase C-terminal" evidence="6">
    <location>
        <begin position="329"/>
        <end position="411"/>
    </location>
</feature>
<comment type="cofactor">
    <cofactor evidence="1">
        <name>FAD</name>
        <dbReference type="ChEBI" id="CHEBI:57692"/>
    </cofactor>
</comment>
<organism evidence="7 8">
    <name type="scientific">Gryllotalpicola kribbensis</name>
    <dbReference type="NCBI Taxonomy" id="993084"/>
    <lineage>
        <taxon>Bacteria</taxon>
        <taxon>Bacillati</taxon>
        <taxon>Actinomycetota</taxon>
        <taxon>Actinomycetes</taxon>
        <taxon>Micrococcales</taxon>
        <taxon>Microbacteriaceae</taxon>
        <taxon>Gryllotalpicola</taxon>
    </lineage>
</organism>
<evidence type="ECO:0000256" key="1">
    <source>
        <dbReference type="ARBA" id="ARBA00001974"/>
    </source>
</evidence>
<dbReference type="InterPro" id="IPR028202">
    <property type="entry name" value="Reductase_C"/>
</dbReference>
<dbReference type="InterPro" id="IPR050446">
    <property type="entry name" value="FAD-oxidoreductase/Apoptosis"/>
</dbReference>
<dbReference type="Proteomes" id="UP001500213">
    <property type="component" value="Unassembled WGS sequence"/>
</dbReference>
<dbReference type="SUPFAM" id="SSF51905">
    <property type="entry name" value="FAD/NAD(P)-binding domain"/>
    <property type="match status" value="1"/>
</dbReference>
<dbReference type="SUPFAM" id="SSF55424">
    <property type="entry name" value="FAD/NAD-linked reductases, dimerisation (C-terminal) domain"/>
    <property type="match status" value="1"/>
</dbReference>
<dbReference type="RefSeq" id="WP_344773599.1">
    <property type="nucleotide sequence ID" value="NZ_BAABBX010000004.1"/>
</dbReference>
<comment type="caution">
    <text evidence="7">The sequence shown here is derived from an EMBL/GenBank/DDBJ whole genome shotgun (WGS) entry which is preliminary data.</text>
</comment>
<dbReference type="InterPro" id="IPR023753">
    <property type="entry name" value="FAD/NAD-binding_dom"/>
</dbReference>
<dbReference type="Pfam" id="PF14759">
    <property type="entry name" value="Reductase_C"/>
    <property type="match status" value="1"/>
</dbReference>
<evidence type="ECO:0000259" key="5">
    <source>
        <dbReference type="Pfam" id="PF07992"/>
    </source>
</evidence>
<evidence type="ECO:0000313" key="8">
    <source>
        <dbReference type="Proteomes" id="UP001500213"/>
    </source>
</evidence>
<dbReference type="PANTHER" id="PTHR43557:SF2">
    <property type="entry name" value="RIESKE DOMAIN-CONTAINING PROTEIN-RELATED"/>
    <property type="match status" value="1"/>
</dbReference>
<feature type="domain" description="FAD/NAD(P)-binding" evidence="5">
    <location>
        <begin position="5"/>
        <end position="310"/>
    </location>
</feature>
<dbReference type="InterPro" id="IPR036188">
    <property type="entry name" value="FAD/NAD-bd_sf"/>
</dbReference>
<reference evidence="8" key="1">
    <citation type="journal article" date="2019" name="Int. J. Syst. Evol. Microbiol.">
        <title>The Global Catalogue of Microorganisms (GCM) 10K type strain sequencing project: providing services to taxonomists for standard genome sequencing and annotation.</title>
        <authorList>
            <consortium name="The Broad Institute Genomics Platform"/>
            <consortium name="The Broad Institute Genome Sequencing Center for Infectious Disease"/>
            <person name="Wu L."/>
            <person name="Ma J."/>
        </authorList>
    </citation>
    <scope>NUCLEOTIDE SEQUENCE [LARGE SCALE GENOMIC DNA]</scope>
    <source>
        <strain evidence="8">JCM 17593</strain>
    </source>
</reference>
<keyword evidence="2" id="KW-0285">Flavoprotein</keyword>
<keyword evidence="3" id="KW-0274">FAD</keyword>
<accession>A0ABP8AIU6</accession>
<name>A0ABP8AIU6_9MICO</name>
<dbReference type="InterPro" id="IPR016156">
    <property type="entry name" value="FAD/NAD-linked_Rdtase_dimer_sf"/>
</dbReference>
<dbReference type="Pfam" id="PF07992">
    <property type="entry name" value="Pyr_redox_2"/>
    <property type="match status" value="1"/>
</dbReference>
<evidence type="ECO:0000256" key="3">
    <source>
        <dbReference type="ARBA" id="ARBA00022827"/>
    </source>
</evidence>
<dbReference type="PRINTS" id="PR00368">
    <property type="entry name" value="FADPNR"/>
</dbReference>
<dbReference type="EMBL" id="BAABBX010000004">
    <property type="protein sequence ID" value="GAA4184661.1"/>
    <property type="molecule type" value="Genomic_DNA"/>
</dbReference>
<dbReference type="Gene3D" id="3.50.50.60">
    <property type="entry name" value="FAD/NAD(P)-binding domain"/>
    <property type="match status" value="2"/>
</dbReference>
<dbReference type="PRINTS" id="PR00411">
    <property type="entry name" value="PNDRDTASEI"/>
</dbReference>